<dbReference type="InterPro" id="IPR016024">
    <property type="entry name" value="ARM-type_fold"/>
</dbReference>
<keyword evidence="2" id="KW-1185">Reference proteome</keyword>
<proteinExistence type="predicted"/>
<dbReference type="AlphaFoldDB" id="A0A453CDN8"/>
<dbReference type="Gramene" id="AET2Gv20813300.19">
    <property type="protein sequence ID" value="AET2Gv20813300.19"/>
    <property type="gene ID" value="AET2Gv20813300"/>
</dbReference>
<evidence type="ECO:0008006" key="3">
    <source>
        <dbReference type="Google" id="ProtNLM"/>
    </source>
</evidence>
<accession>A0A453CDN8</accession>
<dbReference type="SUPFAM" id="SSF48371">
    <property type="entry name" value="ARM repeat"/>
    <property type="match status" value="1"/>
</dbReference>
<reference evidence="1" key="3">
    <citation type="journal article" date="2017" name="Nature">
        <title>Genome sequence of the progenitor of the wheat D genome Aegilops tauschii.</title>
        <authorList>
            <person name="Luo M.C."/>
            <person name="Gu Y.Q."/>
            <person name="Puiu D."/>
            <person name="Wang H."/>
            <person name="Twardziok S.O."/>
            <person name="Deal K.R."/>
            <person name="Huo N."/>
            <person name="Zhu T."/>
            <person name="Wang L."/>
            <person name="Wang Y."/>
            <person name="McGuire P.E."/>
            <person name="Liu S."/>
            <person name="Long H."/>
            <person name="Ramasamy R.K."/>
            <person name="Rodriguez J.C."/>
            <person name="Van S.L."/>
            <person name="Yuan L."/>
            <person name="Wang Z."/>
            <person name="Xia Z."/>
            <person name="Xiao L."/>
            <person name="Anderson O.D."/>
            <person name="Ouyang S."/>
            <person name="Liang Y."/>
            <person name="Zimin A.V."/>
            <person name="Pertea G."/>
            <person name="Qi P."/>
            <person name="Bennetzen J.L."/>
            <person name="Dai X."/>
            <person name="Dawson M.W."/>
            <person name="Muller H.G."/>
            <person name="Kugler K."/>
            <person name="Rivarola-Duarte L."/>
            <person name="Spannagl M."/>
            <person name="Mayer K.F.X."/>
            <person name="Lu F.H."/>
            <person name="Bevan M.W."/>
            <person name="Leroy P."/>
            <person name="Li P."/>
            <person name="You F.M."/>
            <person name="Sun Q."/>
            <person name="Liu Z."/>
            <person name="Lyons E."/>
            <person name="Wicker T."/>
            <person name="Salzberg S.L."/>
            <person name="Devos K.M."/>
            <person name="Dvorak J."/>
        </authorList>
    </citation>
    <scope>NUCLEOTIDE SEQUENCE [LARGE SCALE GENOMIC DNA]</scope>
    <source>
        <strain evidence="1">cv. AL8/78</strain>
    </source>
</reference>
<reference evidence="2" key="2">
    <citation type="journal article" date="2017" name="Nat. Plants">
        <title>The Aegilops tauschii genome reveals multiple impacts of transposons.</title>
        <authorList>
            <person name="Zhao G."/>
            <person name="Zou C."/>
            <person name="Li K."/>
            <person name="Wang K."/>
            <person name="Li T."/>
            <person name="Gao L."/>
            <person name="Zhang X."/>
            <person name="Wang H."/>
            <person name="Yang Z."/>
            <person name="Liu X."/>
            <person name="Jiang W."/>
            <person name="Mao L."/>
            <person name="Kong X."/>
            <person name="Jiao Y."/>
            <person name="Jia J."/>
        </authorList>
    </citation>
    <scope>NUCLEOTIDE SEQUENCE [LARGE SCALE GENOMIC DNA]</scope>
    <source>
        <strain evidence="2">cv. AL8/78</strain>
    </source>
</reference>
<evidence type="ECO:0000313" key="2">
    <source>
        <dbReference type="Proteomes" id="UP000015105"/>
    </source>
</evidence>
<reference evidence="2" key="1">
    <citation type="journal article" date="2014" name="Science">
        <title>Ancient hybridizations among the ancestral genomes of bread wheat.</title>
        <authorList>
            <consortium name="International Wheat Genome Sequencing Consortium,"/>
            <person name="Marcussen T."/>
            <person name="Sandve S.R."/>
            <person name="Heier L."/>
            <person name="Spannagl M."/>
            <person name="Pfeifer M."/>
            <person name="Jakobsen K.S."/>
            <person name="Wulff B.B."/>
            <person name="Steuernagel B."/>
            <person name="Mayer K.F."/>
            <person name="Olsen O.A."/>
        </authorList>
    </citation>
    <scope>NUCLEOTIDE SEQUENCE [LARGE SCALE GENOMIC DNA]</scope>
    <source>
        <strain evidence="2">cv. AL8/78</strain>
    </source>
</reference>
<dbReference type="Proteomes" id="UP000015105">
    <property type="component" value="Chromosome 2D"/>
</dbReference>
<sequence>QYFNQILMTVLDVLGDSDPSTREIALSLIAEMLNNQKDAMEESIEIVLEKLLHVTKDVV</sequence>
<dbReference type="InterPro" id="IPR011989">
    <property type="entry name" value="ARM-like"/>
</dbReference>
<evidence type="ECO:0000313" key="1">
    <source>
        <dbReference type="EnsemblPlants" id="AET2Gv20813300.19"/>
    </source>
</evidence>
<reference evidence="1" key="5">
    <citation type="journal article" date="2021" name="G3 (Bethesda)">
        <title>Aegilops tauschii genome assembly Aet v5.0 features greater sequence contiguity and improved annotation.</title>
        <authorList>
            <person name="Wang L."/>
            <person name="Zhu T."/>
            <person name="Rodriguez J.C."/>
            <person name="Deal K.R."/>
            <person name="Dubcovsky J."/>
            <person name="McGuire P.E."/>
            <person name="Lux T."/>
            <person name="Spannagl M."/>
            <person name="Mayer K.F.X."/>
            <person name="Baldrich P."/>
            <person name="Meyers B.C."/>
            <person name="Huo N."/>
            <person name="Gu Y.Q."/>
            <person name="Zhou H."/>
            <person name="Devos K.M."/>
            <person name="Bennetzen J.L."/>
            <person name="Unver T."/>
            <person name="Budak H."/>
            <person name="Gulick P.J."/>
            <person name="Galiba G."/>
            <person name="Kalapos B."/>
            <person name="Nelson D.R."/>
            <person name="Li P."/>
            <person name="You F.M."/>
            <person name="Luo M.C."/>
            <person name="Dvorak J."/>
        </authorList>
    </citation>
    <scope>NUCLEOTIDE SEQUENCE [LARGE SCALE GENOMIC DNA]</scope>
    <source>
        <strain evidence="1">cv. AL8/78</strain>
    </source>
</reference>
<reference evidence="1" key="4">
    <citation type="submission" date="2019-03" db="UniProtKB">
        <authorList>
            <consortium name="EnsemblPlants"/>
        </authorList>
    </citation>
    <scope>IDENTIFICATION</scope>
</reference>
<organism evidence="1 2">
    <name type="scientific">Aegilops tauschii subsp. strangulata</name>
    <name type="common">Goatgrass</name>
    <dbReference type="NCBI Taxonomy" id="200361"/>
    <lineage>
        <taxon>Eukaryota</taxon>
        <taxon>Viridiplantae</taxon>
        <taxon>Streptophyta</taxon>
        <taxon>Embryophyta</taxon>
        <taxon>Tracheophyta</taxon>
        <taxon>Spermatophyta</taxon>
        <taxon>Magnoliopsida</taxon>
        <taxon>Liliopsida</taxon>
        <taxon>Poales</taxon>
        <taxon>Poaceae</taxon>
        <taxon>BOP clade</taxon>
        <taxon>Pooideae</taxon>
        <taxon>Triticodae</taxon>
        <taxon>Triticeae</taxon>
        <taxon>Triticinae</taxon>
        <taxon>Aegilops</taxon>
    </lineage>
</organism>
<protein>
    <recommendedName>
        <fullName evidence="3">Clathrin/coatomer adaptor adaptin-like N-terminal domain-containing protein</fullName>
    </recommendedName>
</protein>
<dbReference type="EnsemblPlants" id="AET2Gv20813300.19">
    <property type="protein sequence ID" value="AET2Gv20813300.19"/>
    <property type="gene ID" value="AET2Gv20813300"/>
</dbReference>
<dbReference type="Gene3D" id="1.25.10.10">
    <property type="entry name" value="Leucine-rich Repeat Variant"/>
    <property type="match status" value="1"/>
</dbReference>
<name>A0A453CDN8_AEGTS</name>